<evidence type="ECO:0000313" key="5">
    <source>
        <dbReference type="Proteomes" id="UP000799291"/>
    </source>
</evidence>
<name>A0A6G1IGN8_9PLEO</name>
<dbReference type="GO" id="GO:0005737">
    <property type="term" value="C:cytoplasm"/>
    <property type="evidence" value="ECO:0007669"/>
    <property type="project" value="TreeGrafter"/>
</dbReference>
<feature type="domain" description="Transcription factor Iwr1" evidence="3">
    <location>
        <begin position="192"/>
        <end position="262"/>
    </location>
</feature>
<dbReference type="InterPro" id="IPR040150">
    <property type="entry name" value="Iwr1"/>
</dbReference>
<keyword evidence="5" id="KW-1185">Reference proteome</keyword>
<evidence type="ECO:0000256" key="2">
    <source>
        <dbReference type="SAM" id="MobiDB-lite"/>
    </source>
</evidence>
<feature type="region of interest" description="Disordered" evidence="2">
    <location>
        <begin position="81"/>
        <end position="143"/>
    </location>
</feature>
<feature type="compositionally biased region" description="Acidic residues" evidence="2">
    <location>
        <begin position="228"/>
        <end position="248"/>
    </location>
</feature>
<proteinExistence type="inferred from homology"/>
<dbReference type="OrthoDB" id="6255506at2759"/>
<dbReference type="EMBL" id="MU005626">
    <property type="protein sequence ID" value="KAF2677121.1"/>
    <property type="molecule type" value="Genomic_DNA"/>
</dbReference>
<reference evidence="4" key="1">
    <citation type="journal article" date="2020" name="Stud. Mycol.">
        <title>101 Dothideomycetes genomes: a test case for predicting lifestyles and emergence of pathogens.</title>
        <authorList>
            <person name="Haridas S."/>
            <person name="Albert R."/>
            <person name="Binder M."/>
            <person name="Bloem J."/>
            <person name="Labutti K."/>
            <person name="Salamov A."/>
            <person name="Andreopoulos B."/>
            <person name="Baker S."/>
            <person name="Barry K."/>
            <person name="Bills G."/>
            <person name="Bluhm B."/>
            <person name="Cannon C."/>
            <person name="Castanera R."/>
            <person name="Culley D."/>
            <person name="Daum C."/>
            <person name="Ezra D."/>
            <person name="Gonzalez J."/>
            <person name="Henrissat B."/>
            <person name="Kuo A."/>
            <person name="Liang C."/>
            <person name="Lipzen A."/>
            <person name="Lutzoni F."/>
            <person name="Magnuson J."/>
            <person name="Mondo S."/>
            <person name="Nolan M."/>
            <person name="Ohm R."/>
            <person name="Pangilinan J."/>
            <person name="Park H.-J."/>
            <person name="Ramirez L."/>
            <person name="Alfaro M."/>
            <person name="Sun H."/>
            <person name="Tritt A."/>
            <person name="Yoshinaga Y."/>
            <person name="Zwiers L.-H."/>
            <person name="Turgeon B."/>
            <person name="Goodwin S."/>
            <person name="Spatafora J."/>
            <person name="Crous P."/>
            <person name="Grigoriev I."/>
        </authorList>
    </citation>
    <scope>NUCLEOTIDE SEQUENCE</scope>
    <source>
        <strain evidence="4">CBS 122367</strain>
    </source>
</reference>
<feature type="compositionally biased region" description="Basic and acidic residues" evidence="2">
    <location>
        <begin position="103"/>
        <end position="115"/>
    </location>
</feature>
<feature type="region of interest" description="Disordered" evidence="2">
    <location>
        <begin position="228"/>
        <end position="249"/>
    </location>
</feature>
<organism evidence="4 5">
    <name type="scientific">Lentithecium fluviatile CBS 122367</name>
    <dbReference type="NCBI Taxonomy" id="1168545"/>
    <lineage>
        <taxon>Eukaryota</taxon>
        <taxon>Fungi</taxon>
        <taxon>Dikarya</taxon>
        <taxon>Ascomycota</taxon>
        <taxon>Pezizomycotina</taxon>
        <taxon>Dothideomycetes</taxon>
        <taxon>Pleosporomycetidae</taxon>
        <taxon>Pleosporales</taxon>
        <taxon>Massarineae</taxon>
        <taxon>Lentitheciaceae</taxon>
        <taxon>Lentithecium</taxon>
    </lineage>
</organism>
<gene>
    <name evidence="4" type="ORF">K458DRAFT_410017</name>
</gene>
<dbReference type="GO" id="GO:0006606">
    <property type="term" value="P:protein import into nucleus"/>
    <property type="evidence" value="ECO:0007669"/>
    <property type="project" value="InterPro"/>
</dbReference>
<sequence length="277" mass="31727">MPSKQSRQLHPPSYPTTLAFLYQATMTPNPPQTLSVKWKRYETISYSLVIQEQEENTVKRQKSGNFVWRLLPKPITRIATPATLPLPQNRQPCPCDTPTPATKHRDNCRNRDESAAHPTRRASDAPIDTPHLRKRPGADTALRGVKPVVAEKLPKLPTPRRKRSANLRSSWLRHPEKAAALATQDHDTMDLDNYVYETYVRKEIMPNADGKIPESEGIVGIIVLNEEDEEPWHEEESDREFETDDEDKNAEVYYANDYPEDEITIRNADRSILIPSI</sequence>
<comment type="similarity">
    <text evidence="1">Belongs to the IWR1/SLC7A6OS family.</text>
</comment>
<dbReference type="Proteomes" id="UP000799291">
    <property type="component" value="Unassembled WGS sequence"/>
</dbReference>
<dbReference type="Pfam" id="PF08574">
    <property type="entry name" value="Iwr1"/>
    <property type="match status" value="1"/>
</dbReference>
<dbReference type="AlphaFoldDB" id="A0A6G1IGN8"/>
<dbReference type="InterPro" id="IPR013883">
    <property type="entry name" value="TF_Iwr1_dom"/>
</dbReference>
<evidence type="ECO:0000259" key="3">
    <source>
        <dbReference type="Pfam" id="PF08574"/>
    </source>
</evidence>
<accession>A0A6G1IGN8</accession>
<dbReference type="PANTHER" id="PTHR28063">
    <property type="entry name" value="RNA POLYMERASE II NUCLEAR LOCALIZATION PROTEIN IWR1"/>
    <property type="match status" value="1"/>
</dbReference>
<dbReference type="PANTHER" id="PTHR28063:SF1">
    <property type="entry name" value="RNA POLYMERASE II NUCLEAR LOCALIZATION PROTEIN IWR1"/>
    <property type="match status" value="1"/>
</dbReference>
<protein>
    <recommendedName>
        <fullName evidence="3">Transcription factor Iwr1 domain-containing protein</fullName>
    </recommendedName>
</protein>
<evidence type="ECO:0000313" key="4">
    <source>
        <dbReference type="EMBL" id="KAF2677121.1"/>
    </source>
</evidence>
<evidence type="ECO:0000256" key="1">
    <source>
        <dbReference type="ARBA" id="ARBA00010218"/>
    </source>
</evidence>